<dbReference type="RefSeq" id="WP_196919860.1">
    <property type="nucleotide sequence ID" value="NZ_JADOTY010000001.1"/>
</dbReference>
<reference evidence="3 4" key="1">
    <citation type="submission" date="2020-11" db="EMBL/GenBank/DDBJ databases">
        <title>Sequencing the genomes of 1000 actinobacteria strains.</title>
        <authorList>
            <person name="Klenk H.-P."/>
        </authorList>
    </citation>
    <scope>NUCLEOTIDE SEQUENCE [LARGE SCALE GENOMIC DNA]</scope>
    <source>
        <strain evidence="3 4">DSM 101695</strain>
    </source>
</reference>
<feature type="compositionally biased region" description="Low complexity" evidence="1">
    <location>
        <begin position="73"/>
        <end position="82"/>
    </location>
</feature>
<keyword evidence="4" id="KW-1185">Reference proteome</keyword>
<dbReference type="Proteomes" id="UP000631791">
    <property type="component" value="Unassembled WGS sequence"/>
</dbReference>
<feature type="compositionally biased region" description="Pro residues" evidence="1">
    <location>
        <begin position="83"/>
        <end position="97"/>
    </location>
</feature>
<proteinExistence type="predicted"/>
<protein>
    <submittedName>
        <fullName evidence="3">Uncharacterized protein</fullName>
    </submittedName>
</protein>
<feature type="transmembrane region" description="Helical" evidence="2">
    <location>
        <begin position="43"/>
        <end position="61"/>
    </location>
</feature>
<organism evidence="3 4">
    <name type="scientific">Micromonospora vinacea</name>
    <dbReference type="NCBI Taxonomy" id="709878"/>
    <lineage>
        <taxon>Bacteria</taxon>
        <taxon>Bacillati</taxon>
        <taxon>Actinomycetota</taxon>
        <taxon>Actinomycetes</taxon>
        <taxon>Micromonosporales</taxon>
        <taxon>Micromonosporaceae</taxon>
        <taxon>Micromonospora</taxon>
    </lineage>
</organism>
<name>A0ABS0JWN4_9ACTN</name>
<dbReference type="EMBL" id="JADOTY010000001">
    <property type="protein sequence ID" value="MBG6100784.1"/>
    <property type="molecule type" value="Genomic_DNA"/>
</dbReference>
<keyword evidence="2" id="KW-0472">Membrane</keyword>
<comment type="caution">
    <text evidence="3">The sequence shown here is derived from an EMBL/GenBank/DDBJ whole genome shotgun (WGS) entry which is preliminary data.</text>
</comment>
<keyword evidence="2" id="KW-0812">Transmembrane</keyword>
<gene>
    <name evidence="3" type="ORF">IW249_001198</name>
</gene>
<sequence length="401" mass="42844">MAEFDEVQLDAEFAAYRTALLPAIAPDGPASVRQTVRRRRRRTAVAVAAALVVAVAVPVAGEAGLRRNPGPPATSTTASPTPSESPSPTPSASPSPAAPDGRIERAELLAATVDLPSWDDLPDRPDGKQCHSRGIRLSGDPVGDDANLLVELAYGDVDRDGATETVVLVRCLFGTRGPAQVVAFDRDAAGRVVTLGRVAATADPTPEWLIGLQVRAADGVIRVAMADRAPGVGWPLEQSQRQWRGYRWDGERFRQVEGPTSFGPNPYAADVSVSSSNLALSREPGDSFAGTIQVRVRNASAGEVPNAVLSFGLPWQLRPFGDGWERCRENMLEARAPYQCTLGRLAPHADIRLNLQLRRGQGMPLASGKATIELLVSAADGGSLMERDRNDNFATITHYYG</sequence>
<evidence type="ECO:0000313" key="3">
    <source>
        <dbReference type="EMBL" id="MBG6100784.1"/>
    </source>
</evidence>
<accession>A0ABS0JWN4</accession>
<feature type="region of interest" description="Disordered" evidence="1">
    <location>
        <begin position="63"/>
        <end position="100"/>
    </location>
</feature>
<evidence type="ECO:0000256" key="1">
    <source>
        <dbReference type="SAM" id="MobiDB-lite"/>
    </source>
</evidence>
<evidence type="ECO:0000256" key="2">
    <source>
        <dbReference type="SAM" id="Phobius"/>
    </source>
</evidence>
<keyword evidence="2" id="KW-1133">Transmembrane helix</keyword>
<evidence type="ECO:0000313" key="4">
    <source>
        <dbReference type="Proteomes" id="UP000631791"/>
    </source>
</evidence>
<feature type="region of interest" description="Disordered" evidence="1">
    <location>
        <begin position="114"/>
        <end position="138"/>
    </location>
</feature>